<feature type="signal peptide" evidence="9">
    <location>
        <begin position="1"/>
        <end position="23"/>
    </location>
</feature>
<comment type="caution">
    <text evidence="10">The sequence shown here is derived from an EMBL/GenBank/DDBJ whole genome shotgun (WGS) entry which is preliminary data.</text>
</comment>
<evidence type="ECO:0000256" key="6">
    <source>
        <dbReference type="ARBA" id="ARBA00023274"/>
    </source>
</evidence>
<evidence type="ECO:0000256" key="7">
    <source>
        <dbReference type="ARBA" id="ARBA00035181"/>
    </source>
</evidence>
<accession>A0ABN8MUB8</accession>
<evidence type="ECO:0000256" key="5">
    <source>
        <dbReference type="ARBA" id="ARBA00023128"/>
    </source>
</evidence>
<evidence type="ECO:0000313" key="10">
    <source>
        <dbReference type="EMBL" id="CAH3033029.1"/>
    </source>
</evidence>
<keyword evidence="9" id="KW-0732">Signal</keyword>
<evidence type="ECO:0000313" key="11">
    <source>
        <dbReference type="Proteomes" id="UP001159427"/>
    </source>
</evidence>
<sequence length="104" mass="11820">MASCLRFFRLGFAVFVRPLVVNSNCCGRHWSTHSALQAGQKIRLGRGQAKDGIAYGPLTDLPDWSYADGTPAPETKRRRIRRFRRLDVAVSYIHEMGVLLIEWS</sequence>
<dbReference type="PANTHER" id="PTHR34090">
    <property type="entry name" value="39S RIBOSOMAL PROTEIN L52, MITOCHONDRIAL"/>
    <property type="match status" value="1"/>
</dbReference>
<dbReference type="EMBL" id="CALNXI010000688">
    <property type="protein sequence ID" value="CAH3033029.1"/>
    <property type="molecule type" value="Genomic_DNA"/>
</dbReference>
<dbReference type="PANTHER" id="PTHR34090:SF1">
    <property type="entry name" value="LARGE RIBOSOMAL SUBUNIT PROTEIN ML52"/>
    <property type="match status" value="1"/>
</dbReference>
<dbReference type="InterPro" id="IPR034596">
    <property type="entry name" value="Ribosomal_mL52"/>
</dbReference>
<dbReference type="Proteomes" id="UP001159427">
    <property type="component" value="Unassembled WGS sequence"/>
</dbReference>
<keyword evidence="4" id="KW-0689">Ribosomal protein</keyword>
<proteinExistence type="inferred from homology"/>
<keyword evidence="5" id="KW-0496">Mitochondrion</keyword>
<reference evidence="10 11" key="1">
    <citation type="submission" date="2022-05" db="EMBL/GenBank/DDBJ databases">
        <authorList>
            <consortium name="Genoscope - CEA"/>
            <person name="William W."/>
        </authorList>
    </citation>
    <scope>NUCLEOTIDE SEQUENCE [LARGE SCALE GENOMIC DNA]</scope>
</reference>
<gene>
    <name evidence="10" type="ORF">PEVE_00039229</name>
</gene>
<keyword evidence="11" id="KW-1185">Reference proteome</keyword>
<feature type="chain" id="PRO_5045394365" description="Large ribosomal subunit protein mL52" evidence="9">
    <location>
        <begin position="24"/>
        <end position="104"/>
    </location>
</feature>
<evidence type="ECO:0000256" key="9">
    <source>
        <dbReference type="SAM" id="SignalP"/>
    </source>
</evidence>
<comment type="similarity">
    <text evidence="2">Belongs to the mitochondrion-specific ribosomal protein mL52 family.</text>
</comment>
<evidence type="ECO:0000256" key="1">
    <source>
        <dbReference type="ARBA" id="ARBA00004173"/>
    </source>
</evidence>
<comment type="subcellular location">
    <subcellularLocation>
        <location evidence="1">Mitochondrion</location>
    </subcellularLocation>
</comment>
<name>A0ABN8MUB8_9CNID</name>
<keyword evidence="6" id="KW-0687">Ribonucleoprotein</keyword>
<evidence type="ECO:0000256" key="4">
    <source>
        <dbReference type="ARBA" id="ARBA00022980"/>
    </source>
</evidence>
<keyword evidence="3" id="KW-0809">Transit peptide</keyword>
<dbReference type="Pfam" id="PF18699">
    <property type="entry name" value="MRPL52"/>
    <property type="match status" value="1"/>
</dbReference>
<organism evidence="10 11">
    <name type="scientific">Porites evermanni</name>
    <dbReference type="NCBI Taxonomy" id="104178"/>
    <lineage>
        <taxon>Eukaryota</taxon>
        <taxon>Metazoa</taxon>
        <taxon>Cnidaria</taxon>
        <taxon>Anthozoa</taxon>
        <taxon>Hexacorallia</taxon>
        <taxon>Scleractinia</taxon>
        <taxon>Fungiina</taxon>
        <taxon>Poritidae</taxon>
        <taxon>Porites</taxon>
    </lineage>
</organism>
<evidence type="ECO:0000256" key="3">
    <source>
        <dbReference type="ARBA" id="ARBA00022946"/>
    </source>
</evidence>
<evidence type="ECO:0000256" key="8">
    <source>
        <dbReference type="ARBA" id="ARBA00035425"/>
    </source>
</evidence>
<protein>
    <recommendedName>
        <fullName evidence="7">Large ribosomal subunit protein mL52</fullName>
    </recommendedName>
    <alternativeName>
        <fullName evidence="8">39S ribosomal protein L52, mitochondrial</fullName>
    </alternativeName>
</protein>
<evidence type="ECO:0000256" key="2">
    <source>
        <dbReference type="ARBA" id="ARBA00007232"/>
    </source>
</evidence>